<name>A0A2H0VHR8_9BACT</name>
<evidence type="ECO:0000256" key="1">
    <source>
        <dbReference type="ARBA" id="ARBA00001966"/>
    </source>
</evidence>
<dbReference type="InterPro" id="IPR003482">
    <property type="entry name" value="Whib"/>
</dbReference>
<comment type="cofactor">
    <cofactor evidence="1">
        <name>[4Fe-4S] cluster</name>
        <dbReference type="ChEBI" id="CHEBI:49883"/>
    </cofactor>
</comment>
<feature type="domain" description="4Fe-4S Wbl-type" evidence="11">
    <location>
        <begin position="11"/>
        <end position="76"/>
    </location>
</feature>
<proteinExistence type="inferred from homology"/>
<dbReference type="PANTHER" id="PTHR38839">
    <property type="entry name" value="TRANSCRIPTIONAL REGULATOR WHID-RELATED"/>
    <property type="match status" value="1"/>
</dbReference>
<keyword evidence="10" id="KW-0804">Transcription</keyword>
<keyword evidence="9" id="KW-1015">Disulfide bond</keyword>
<evidence type="ECO:0000256" key="4">
    <source>
        <dbReference type="ARBA" id="ARBA00022723"/>
    </source>
</evidence>
<comment type="similarity">
    <text evidence="2">Belongs to the WhiB family.</text>
</comment>
<evidence type="ECO:0000256" key="3">
    <source>
        <dbReference type="ARBA" id="ARBA00022485"/>
    </source>
</evidence>
<protein>
    <submittedName>
        <fullName evidence="12">WhiB family transcriptional regulator</fullName>
    </submittedName>
</protein>
<evidence type="ECO:0000256" key="8">
    <source>
        <dbReference type="ARBA" id="ARBA00023125"/>
    </source>
</evidence>
<dbReference type="GO" id="GO:0003677">
    <property type="term" value="F:DNA binding"/>
    <property type="evidence" value="ECO:0007669"/>
    <property type="project" value="UniProtKB-KW"/>
</dbReference>
<dbReference type="GO" id="GO:0046872">
    <property type="term" value="F:metal ion binding"/>
    <property type="evidence" value="ECO:0007669"/>
    <property type="project" value="UniProtKB-KW"/>
</dbReference>
<comment type="caution">
    <text evidence="12">The sequence shown here is derived from an EMBL/GenBank/DDBJ whole genome shotgun (WGS) entry which is preliminary data.</text>
</comment>
<dbReference type="EMBL" id="PFAH01000009">
    <property type="protein sequence ID" value="PIR97840.1"/>
    <property type="molecule type" value="Genomic_DNA"/>
</dbReference>
<sequence>MEGLDWQHYAACRGSDLFFVPDESTSETDDEKNRRERKAKATCFDCSVRVECLEYSLETMQKHGIWGGLNEKQRRQVIKQRRGLRTT</sequence>
<dbReference type="GO" id="GO:0045454">
    <property type="term" value="P:cell redox homeostasis"/>
    <property type="evidence" value="ECO:0007669"/>
    <property type="project" value="TreeGrafter"/>
</dbReference>
<dbReference type="InterPro" id="IPR034768">
    <property type="entry name" value="4FE4S_WBL"/>
</dbReference>
<reference evidence="13" key="1">
    <citation type="submission" date="2017-09" db="EMBL/GenBank/DDBJ databases">
        <title>Depth-based differentiation of microbial function through sediment-hosted aquifers and enrichment of novel symbionts in the deep terrestrial subsurface.</title>
        <authorList>
            <person name="Probst A.J."/>
            <person name="Ladd B."/>
            <person name="Jarett J.K."/>
            <person name="Geller-Mcgrath D.E."/>
            <person name="Sieber C.M.K."/>
            <person name="Emerson J.B."/>
            <person name="Anantharaman K."/>
            <person name="Thomas B.C."/>
            <person name="Malmstrom R."/>
            <person name="Stieglmeier M."/>
            <person name="Klingl A."/>
            <person name="Woyke T."/>
            <person name="Ryan C.M."/>
            <person name="Banfield J.F."/>
        </authorList>
    </citation>
    <scope>NUCLEOTIDE SEQUENCE [LARGE SCALE GENOMIC DNA]</scope>
</reference>
<evidence type="ECO:0000313" key="13">
    <source>
        <dbReference type="Proteomes" id="UP000231466"/>
    </source>
</evidence>
<keyword evidence="6" id="KW-0411">Iron-sulfur</keyword>
<evidence type="ECO:0000256" key="2">
    <source>
        <dbReference type="ARBA" id="ARBA00006597"/>
    </source>
</evidence>
<evidence type="ECO:0000256" key="5">
    <source>
        <dbReference type="ARBA" id="ARBA00023004"/>
    </source>
</evidence>
<keyword evidence="4" id="KW-0479">Metal-binding</keyword>
<accession>A0A2H0VHR8</accession>
<keyword evidence="7" id="KW-0805">Transcription regulation</keyword>
<evidence type="ECO:0000313" key="12">
    <source>
        <dbReference type="EMBL" id="PIR97840.1"/>
    </source>
</evidence>
<organism evidence="12 13">
    <name type="scientific">Candidatus Colwellbacteria bacterium CG10_big_fil_rev_8_21_14_0_10_42_22</name>
    <dbReference type="NCBI Taxonomy" id="1974540"/>
    <lineage>
        <taxon>Bacteria</taxon>
        <taxon>Candidatus Colwelliibacteriota</taxon>
    </lineage>
</organism>
<dbReference type="Proteomes" id="UP000231466">
    <property type="component" value="Unassembled WGS sequence"/>
</dbReference>
<dbReference type="GO" id="GO:0045892">
    <property type="term" value="P:negative regulation of DNA-templated transcription"/>
    <property type="evidence" value="ECO:0007669"/>
    <property type="project" value="TreeGrafter"/>
</dbReference>
<dbReference type="GO" id="GO:0051539">
    <property type="term" value="F:4 iron, 4 sulfur cluster binding"/>
    <property type="evidence" value="ECO:0007669"/>
    <property type="project" value="UniProtKB-KW"/>
</dbReference>
<keyword evidence="3" id="KW-0004">4Fe-4S</keyword>
<evidence type="ECO:0000256" key="10">
    <source>
        <dbReference type="ARBA" id="ARBA00023163"/>
    </source>
</evidence>
<dbReference type="Pfam" id="PF02467">
    <property type="entry name" value="Whib"/>
    <property type="match status" value="1"/>
</dbReference>
<evidence type="ECO:0000259" key="11">
    <source>
        <dbReference type="PROSITE" id="PS51674"/>
    </source>
</evidence>
<evidence type="ECO:0000256" key="6">
    <source>
        <dbReference type="ARBA" id="ARBA00023014"/>
    </source>
</evidence>
<evidence type="ECO:0000256" key="9">
    <source>
        <dbReference type="ARBA" id="ARBA00023157"/>
    </source>
</evidence>
<dbReference type="PROSITE" id="PS51674">
    <property type="entry name" value="4FE4S_WBL"/>
    <property type="match status" value="1"/>
</dbReference>
<evidence type="ECO:0000256" key="7">
    <source>
        <dbReference type="ARBA" id="ARBA00023015"/>
    </source>
</evidence>
<keyword evidence="5" id="KW-0408">Iron</keyword>
<dbReference type="HAMAP" id="MF_01479">
    <property type="entry name" value="WhiB"/>
    <property type="match status" value="1"/>
</dbReference>
<dbReference type="AlphaFoldDB" id="A0A2H0VHR8"/>
<keyword evidence="8" id="KW-0238">DNA-binding</keyword>
<gene>
    <name evidence="12" type="ORF">COT89_02820</name>
</gene>
<dbReference type="GO" id="GO:0047134">
    <property type="term" value="F:protein-disulfide reductase [NAD(P)H] activity"/>
    <property type="evidence" value="ECO:0007669"/>
    <property type="project" value="TreeGrafter"/>
</dbReference>